<reference evidence="1" key="1">
    <citation type="submission" date="2020-03" db="EMBL/GenBank/DDBJ databases">
        <title>Melopsittacus undulatus (budgerigar) genome, bMelUnd1, maternal haplotype with Z.</title>
        <authorList>
            <person name="Gedman G."/>
            <person name="Mountcastle J."/>
            <person name="Haase B."/>
            <person name="Formenti G."/>
            <person name="Wright T."/>
            <person name="Apodaca J."/>
            <person name="Pelan S."/>
            <person name="Chow W."/>
            <person name="Rhie A."/>
            <person name="Howe K."/>
            <person name="Fedrigo O."/>
            <person name="Jarvis E.D."/>
        </authorList>
    </citation>
    <scope>NUCLEOTIDE SEQUENCE [LARGE SCALE GENOMIC DNA]</scope>
</reference>
<sequence length="118" mass="13860">MNENWYSCSIWRSCLNWYYQTCHSSNEHCCLCWRFLFTSEQNCSCFPCPYNGKTCQCCHCSSAEHANCWWCCCSCANDPDCKCCCCCSEENTECQYYESRCCRSDNKSYHPRKPGPVQ</sequence>
<dbReference type="Ensembl" id="ENSMUNT00000028057.1">
    <property type="protein sequence ID" value="ENSMUNP00000029035.1"/>
    <property type="gene ID" value="ENSMUNG00000022005.1"/>
</dbReference>
<protein>
    <submittedName>
        <fullName evidence="1">Uncharacterized protein</fullName>
    </submittedName>
</protein>
<reference evidence="1" key="3">
    <citation type="submission" date="2025-09" db="UniProtKB">
        <authorList>
            <consortium name="Ensembl"/>
        </authorList>
    </citation>
    <scope>IDENTIFICATION</scope>
</reference>
<proteinExistence type="predicted"/>
<dbReference type="Proteomes" id="UP000694405">
    <property type="component" value="Chromosome 6"/>
</dbReference>
<evidence type="ECO:0000313" key="1">
    <source>
        <dbReference type="Ensembl" id="ENSMUNP00000029035.1"/>
    </source>
</evidence>
<dbReference type="AlphaFoldDB" id="A0A8V5G2K7"/>
<name>A0A8V5G2K7_MELUD</name>
<evidence type="ECO:0000313" key="2">
    <source>
        <dbReference type="Proteomes" id="UP000694405"/>
    </source>
</evidence>
<accession>A0A8V5G2K7</accession>
<organism evidence="1 2">
    <name type="scientific">Melopsittacus undulatus</name>
    <name type="common">Budgerigar</name>
    <name type="synonym">Psittacus undulatus</name>
    <dbReference type="NCBI Taxonomy" id="13146"/>
    <lineage>
        <taxon>Eukaryota</taxon>
        <taxon>Metazoa</taxon>
        <taxon>Chordata</taxon>
        <taxon>Craniata</taxon>
        <taxon>Vertebrata</taxon>
        <taxon>Euteleostomi</taxon>
        <taxon>Archelosauria</taxon>
        <taxon>Archosauria</taxon>
        <taxon>Dinosauria</taxon>
        <taxon>Saurischia</taxon>
        <taxon>Theropoda</taxon>
        <taxon>Coelurosauria</taxon>
        <taxon>Aves</taxon>
        <taxon>Neognathae</taxon>
        <taxon>Neoaves</taxon>
        <taxon>Telluraves</taxon>
        <taxon>Australaves</taxon>
        <taxon>Psittaciformes</taxon>
        <taxon>Psittaculidae</taxon>
        <taxon>Melopsittacus</taxon>
    </lineage>
</organism>
<reference evidence="1" key="2">
    <citation type="submission" date="2025-08" db="UniProtKB">
        <authorList>
            <consortium name="Ensembl"/>
        </authorList>
    </citation>
    <scope>IDENTIFICATION</scope>
</reference>
<keyword evidence="2" id="KW-1185">Reference proteome</keyword>